<comment type="caution">
    <text evidence="1">The sequence shown here is derived from an EMBL/GenBank/DDBJ whole genome shotgun (WGS) entry which is preliminary data.</text>
</comment>
<protein>
    <submittedName>
        <fullName evidence="1">Uncharacterized protein</fullName>
    </submittedName>
</protein>
<dbReference type="Proteomes" id="UP001596098">
    <property type="component" value="Unassembled WGS sequence"/>
</dbReference>
<accession>A0ABW1QXX9</accession>
<dbReference type="EMBL" id="JBHSQI010000006">
    <property type="protein sequence ID" value="MFC6154421.1"/>
    <property type="molecule type" value="Genomic_DNA"/>
</dbReference>
<reference evidence="2" key="1">
    <citation type="journal article" date="2019" name="Int. J. Syst. Evol. Microbiol.">
        <title>The Global Catalogue of Microorganisms (GCM) 10K type strain sequencing project: providing services to taxonomists for standard genome sequencing and annotation.</title>
        <authorList>
            <consortium name="The Broad Institute Genomics Platform"/>
            <consortium name="The Broad Institute Genome Sequencing Center for Infectious Disease"/>
            <person name="Wu L."/>
            <person name="Ma J."/>
        </authorList>
    </citation>
    <scope>NUCLEOTIDE SEQUENCE [LARGE SCALE GENOMIC DNA]</scope>
    <source>
        <strain evidence="2">DFY28</strain>
    </source>
</reference>
<organism evidence="1 2">
    <name type="scientific">Nocardioides yefusunii</name>
    <dbReference type="NCBI Taxonomy" id="2500546"/>
    <lineage>
        <taxon>Bacteria</taxon>
        <taxon>Bacillati</taxon>
        <taxon>Actinomycetota</taxon>
        <taxon>Actinomycetes</taxon>
        <taxon>Propionibacteriales</taxon>
        <taxon>Nocardioidaceae</taxon>
        <taxon>Nocardioides</taxon>
    </lineage>
</organism>
<evidence type="ECO:0000313" key="1">
    <source>
        <dbReference type="EMBL" id="MFC6154421.1"/>
    </source>
</evidence>
<name>A0ABW1QXX9_9ACTN</name>
<proteinExistence type="predicted"/>
<gene>
    <name evidence="1" type="ORF">ACFPWU_12200</name>
</gene>
<dbReference type="RefSeq" id="WP_128219807.1">
    <property type="nucleotide sequence ID" value="NZ_CP034929.1"/>
</dbReference>
<evidence type="ECO:0000313" key="2">
    <source>
        <dbReference type="Proteomes" id="UP001596098"/>
    </source>
</evidence>
<sequence>MPDQPDQSDQTASEPALSLQFFLAEDGSLAGAHTVGLAARGVPEVLLPMRGTDAPQGWALTVGEVHDLLHGWIDDAVTGEFTAGTSIDAVLPSDDATLHLRVSAPLTVGDVEGAEGTDDPTRTVHVVEWTVTPGPSPRPLAPEMADYLVGAVNGLRLAAGLATVPEDEFDFSATAPYAIGTPMIEALSASVRSMSPSQVSTWHAAWMELLDGGYRPDIALATCDTLARRVGRGDAWDAAYAHADEVAKEILGSDGPSETLMETCALLFEQVGVEDEETQQLLLGRIAVMLHDQVRTLLTFPVVEDVADEEVSVPPLQAWFAGLTLDNSPLVASEEE</sequence>
<keyword evidence="2" id="KW-1185">Reference proteome</keyword>